<evidence type="ECO:0000256" key="4">
    <source>
        <dbReference type="PROSITE-ProRule" id="PRU00035"/>
    </source>
</evidence>
<evidence type="ECO:0000256" key="3">
    <source>
        <dbReference type="ARBA" id="ARBA00023163"/>
    </source>
</evidence>
<comment type="caution">
    <text evidence="9">The sequence shown here is derived from an EMBL/GenBank/DDBJ whole genome shotgun (WGS) entry which is preliminary data.</text>
</comment>
<feature type="domain" description="Bromo" evidence="7">
    <location>
        <begin position="150"/>
        <end position="225"/>
    </location>
</feature>
<evidence type="ECO:0000256" key="2">
    <source>
        <dbReference type="ARBA" id="ARBA00023117"/>
    </source>
</evidence>
<sequence length="407" mass="46146">MVTPSFPESDSADTRAFNLSKSSPKNGIAEIPLSTIAQARANTEEMDAEADDGIMFRRRVDGLMSRVEELERKVREVSEFSKRQNDNKGTSAFKEKDKQGANSNSNNNTTSGVDNSALKKPMDGPRQQAVCSKRMQELMRQFGTILRQISQHKWAWPFMEPVDVKGLGLHDYHEIIKRPMDFSTIRNQMEAKDGTGYKNVSDIYADARLVFTNAMTYNDERNDIHVMAKTLLAKLEEKWLLLWPKVVEEEKRQKAEEANAVANMQLAHEAATSKMALDVENELNELNSQLDELREMVVKKSRRWSTDEKRKLGAGLSSLSTDDLNKALDIISQSNPNFLTAGEVVEFDMDAQSEATLWRLKFFVREALNLQSKKSTCKNDENLKRKKVICDALAKTARKRSKKLASS</sequence>
<evidence type="ECO:0000313" key="9">
    <source>
        <dbReference type="EMBL" id="KAG0485140.1"/>
    </source>
</evidence>
<dbReference type="Gene3D" id="1.20.920.10">
    <property type="entry name" value="Bromodomain-like"/>
    <property type="match status" value="1"/>
</dbReference>
<reference evidence="9 10" key="1">
    <citation type="journal article" date="2020" name="Nat. Food">
        <title>A phased Vanilla planifolia genome enables genetic improvement of flavour and production.</title>
        <authorList>
            <person name="Hasing T."/>
            <person name="Tang H."/>
            <person name="Brym M."/>
            <person name="Khazi F."/>
            <person name="Huang T."/>
            <person name="Chambers A.H."/>
        </authorList>
    </citation>
    <scope>NUCLEOTIDE SEQUENCE [LARGE SCALE GENOMIC DNA]</scope>
    <source>
        <tissue evidence="9">Leaf</tissue>
    </source>
</reference>
<accession>A0A835V642</accession>
<dbReference type="AlphaFoldDB" id="A0A835V642"/>
<dbReference type="SMART" id="SM00297">
    <property type="entry name" value="BROMO"/>
    <property type="match status" value="1"/>
</dbReference>
<feature type="region of interest" description="Disordered" evidence="6">
    <location>
        <begin position="75"/>
        <end position="128"/>
    </location>
</feature>
<feature type="region of interest" description="Disordered" evidence="6">
    <location>
        <begin position="1"/>
        <end position="28"/>
    </location>
</feature>
<evidence type="ECO:0000256" key="5">
    <source>
        <dbReference type="SAM" id="Coils"/>
    </source>
</evidence>
<protein>
    <submittedName>
        <fullName evidence="9">Uncharacterized protein</fullName>
    </submittedName>
</protein>
<dbReference type="OrthoDB" id="10265171at2759"/>
<dbReference type="SUPFAM" id="SSF47370">
    <property type="entry name" value="Bromodomain"/>
    <property type="match status" value="1"/>
</dbReference>
<dbReference type="InterPro" id="IPR036427">
    <property type="entry name" value="Bromodomain-like_sf"/>
</dbReference>
<dbReference type="PROSITE" id="PS50014">
    <property type="entry name" value="BROMODOMAIN_2"/>
    <property type="match status" value="1"/>
</dbReference>
<evidence type="ECO:0000256" key="1">
    <source>
        <dbReference type="ARBA" id="ARBA00023015"/>
    </source>
</evidence>
<dbReference type="Gene3D" id="1.20.1270.220">
    <property type="match status" value="1"/>
</dbReference>
<evidence type="ECO:0000313" key="10">
    <source>
        <dbReference type="Proteomes" id="UP000636800"/>
    </source>
</evidence>
<dbReference type="Pfam" id="PF17035">
    <property type="entry name" value="BET"/>
    <property type="match status" value="1"/>
</dbReference>
<keyword evidence="5" id="KW-0175">Coiled coil</keyword>
<gene>
    <name evidence="9" type="ORF">HPP92_009219</name>
</gene>
<feature type="compositionally biased region" description="Basic and acidic residues" evidence="6">
    <location>
        <begin position="75"/>
        <end position="86"/>
    </location>
</feature>
<dbReference type="InterPro" id="IPR027353">
    <property type="entry name" value="NET_dom"/>
</dbReference>
<keyword evidence="3" id="KW-0804">Transcription</keyword>
<keyword evidence="10" id="KW-1185">Reference proteome</keyword>
<dbReference type="PROSITE" id="PS51525">
    <property type="entry name" value="NET"/>
    <property type="match status" value="1"/>
</dbReference>
<dbReference type="EMBL" id="JADCNL010000004">
    <property type="protein sequence ID" value="KAG0485140.1"/>
    <property type="molecule type" value="Genomic_DNA"/>
</dbReference>
<evidence type="ECO:0000259" key="7">
    <source>
        <dbReference type="PROSITE" id="PS50014"/>
    </source>
</evidence>
<feature type="domain" description="NET" evidence="8">
    <location>
        <begin position="294"/>
        <end position="375"/>
    </location>
</feature>
<organism evidence="9 10">
    <name type="scientific">Vanilla planifolia</name>
    <name type="common">Vanilla</name>
    <dbReference type="NCBI Taxonomy" id="51239"/>
    <lineage>
        <taxon>Eukaryota</taxon>
        <taxon>Viridiplantae</taxon>
        <taxon>Streptophyta</taxon>
        <taxon>Embryophyta</taxon>
        <taxon>Tracheophyta</taxon>
        <taxon>Spermatophyta</taxon>
        <taxon>Magnoliopsida</taxon>
        <taxon>Liliopsida</taxon>
        <taxon>Asparagales</taxon>
        <taxon>Orchidaceae</taxon>
        <taxon>Vanilloideae</taxon>
        <taxon>Vanilleae</taxon>
        <taxon>Vanilla</taxon>
    </lineage>
</organism>
<dbReference type="InterPro" id="IPR001487">
    <property type="entry name" value="Bromodomain"/>
</dbReference>
<name>A0A835V642_VANPL</name>
<feature type="coiled-coil region" evidence="5">
    <location>
        <begin position="247"/>
        <end position="303"/>
    </location>
</feature>
<proteinExistence type="predicted"/>
<dbReference type="PRINTS" id="PR00503">
    <property type="entry name" value="BROMODOMAIN"/>
</dbReference>
<keyword evidence="1" id="KW-0805">Transcription regulation</keyword>
<dbReference type="Proteomes" id="UP000636800">
    <property type="component" value="Unassembled WGS sequence"/>
</dbReference>
<dbReference type="PANTHER" id="PTHR45926">
    <property type="entry name" value="OSJNBA0053K19.4 PROTEIN"/>
    <property type="match status" value="1"/>
</dbReference>
<evidence type="ECO:0000256" key="6">
    <source>
        <dbReference type="SAM" id="MobiDB-lite"/>
    </source>
</evidence>
<dbReference type="InterPro" id="IPR038336">
    <property type="entry name" value="NET_sf"/>
</dbReference>
<evidence type="ECO:0000259" key="8">
    <source>
        <dbReference type="PROSITE" id="PS51525"/>
    </source>
</evidence>
<dbReference type="Pfam" id="PF00439">
    <property type="entry name" value="Bromodomain"/>
    <property type="match status" value="1"/>
</dbReference>
<keyword evidence="2 4" id="KW-0103">Bromodomain</keyword>
<feature type="compositionally biased region" description="Low complexity" evidence="6">
    <location>
        <begin position="102"/>
        <end position="111"/>
    </location>
</feature>